<dbReference type="GeneID" id="18910493"/>
<dbReference type="EMBL" id="JH930479">
    <property type="protein sequence ID" value="EKM50077.1"/>
    <property type="molecule type" value="Genomic_DNA"/>
</dbReference>
<dbReference type="RefSeq" id="XP_007401271.1">
    <property type="nucleotide sequence ID" value="XM_007401209.1"/>
</dbReference>
<protein>
    <recommendedName>
        <fullName evidence="1">Fungal-type protein kinase domain-containing protein</fullName>
    </recommendedName>
</protein>
<dbReference type="InterPro" id="IPR040976">
    <property type="entry name" value="Pkinase_fungal"/>
</dbReference>
<feature type="domain" description="Fungal-type protein kinase" evidence="1">
    <location>
        <begin position="358"/>
        <end position="575"/>
    </location>
</feature>
<gene>
    <name evidence="2" type="ORF">PHACADRAFT_188437</name>
</gene>
<keyword evidence="3" id="KW-1185">Reference proteome</keyword>
<dbReference type="Pfam" id="PF17667">
    <property type="entry name" value="Pkinase_fungal"/>
    <property type="match status" value="1"/>
</dbReference>
<evidence type="ECO:0000313" key="2">
    <source>
        <dbReference type="EMBL" id="EKM50077.1"/>
    </source>
</evidence>
<dbReference type="AlphaFoldDB" id="K5WIK5"/>
<evidence type="ECO:0000259" key="1">
    <source>
        <dbReference type="Pfam" id="PF17667"/>
    </source>
</evidence>
<sequence>MRGSLELTLGRGPWWVYKANEDMANFYLEIPGFLWWVFRAELVDEFERVVIKSKNLNDPRLTLAKAKIKKGEEMATCGTVAGTVNTMFCKLELPFFLAVTCATSESNREPNLILYHTRIPGKPDPTAPYYLEQKKRDRNSKHYGRTIWASAVAIVKVNTDSKLAPFNFDDKPFAVTTGNFELHSLSWEPDSRDSCVQMISYVTEIHVCQHHCFLFTTFIQEQFVCFMRWDCSGAIILELHDWMKNLGALLEPFWCLAQSTDEQLGYNSTATLVSTGSTSNFTPISMLTLKRKLTELKMRHHSNKWLTKYIDDAAQDDRKYPWVRVSASASSNMTQINASLLCQIMCQDINNPTHLHAYYIARHCAGSRHSACGCGTKNYIGLGFDFESDKMQVVFIKDFWYSEGMRPELENYALLREHRVSNIPSMLAGGNVRGMEGETSQMAGNQEFFSNNLTRPSKHIHCCIIMKEIGCHLETYMDQVELLRCTHDTFEAHKLAYERAKLLHHDTSAENIVINVVTGKGLLIDWGYAKVVNGSTDSTTLDRSGTWIYMSGPLLMCPLKPNHLFDDLESFVHVLEVFGMRFHLHSASSTSVFRSEDGEECKIFDAAANSENSDFTYTVQSHYYLVRKQDGYFVGGPLPTLISDWYWMLSQHYRTLDECSWKAVWGGWKIELPVSQDKQNSVNSCMLFQLTHEDLDSPWRAVLSNKALLNSAKPKTGDQFEHLPSVDGFVFVVAATGSKTNDEYSSVPDAI</sequence>
<reference evidence="2 3" key="1">
    <citation type="journal article" date="2012" name="BMC Genomics">
        <title>Comparative genomics of the white-rot fungi, Phanerochaete carnosa and P. chrysosporium, to elucidate the genetic basis of the distinct wood types they colonize.</title>
        <authorList>
            <person name="Suzuki H."/>
            <person name="MacDonald J."/>
            <person name="Syed K."/>
            <person name="Salamov A."/>
            <person name="Hori C."/>
            <person name="Aerts A."/>
            <person name="Henrissat B."/>
            <person name="Wiebenga A."/>
            <person name="vanKuyk P.A."/>
            <person name="Barry K."/>
            <person name="Lindquist E."/>
            <person name="LaButti K."/>
            <person name="Lapidus A."/>
            <person name="Lucas S."/>
            <person name="Coutinho P."/>
            <person name="Gong Y."/>
            <person name="Samejima M."/>
            <person name="Mahadevan R."/>
            <person name="Abou-Zaid M."/>
            <person name="de Vries R.P."/>
            <person name="Igarashi K."/>
            <person name="Yadav J.S."/>
            <person name="Grigoriev I.V."/>
            <person name="Master E.R."/>
        </authorList>
    </citation>
    <scope>NUCLEOTIDE SEQUENCE [LARGE SCALE GENOMIC DNA]</scope>
    <source>
        <strain evidence="2 3">HHB-10118-sp</strain>
    </source>
</reference>
<dbReference type="Proteomes" id="UP000008370">
    <property type="component" value="Unassembled WGS sequence"/>
</dbReference>
<dbReference type="SUPFAM" id="SSF56112">
    <property type="entry name" value="Protein kinase-like (PK-like)"/>
    <property type="match status" value="1"/>
</dbReference>
<dbReference type="KEGG" id="pco:PHACADRAFT_188437"/>
<dbReference type="PANTHER" id="PTHR38248">
    <property type="entry name" value="FUNK1 6"/>
    <property type="match status" value="1"/>
</dbReference>
<evidence type="ECO:0000313" key="3">
    <source>
        <dbReference type="Proteomes" id="UP000008370"/>
    </source>
</evidence>
<dbReference type="OrthoDB" id="2791154at2759"/>
<dbReference type="InterPro" id="IPR011009">
    <property type="entry name" value="Kinase-like_dom_sf"/>
</dbReference>
<proteinExistence type="predicted"/>
<accession>K5WIK5</accession>
<name>K5WIK5_PHACS</name>
<dbReference type="InParanoid" id="K5WIK5"/>
<dbReference type="HOGENOM" id="CLU_016741_0_0_1"/>
<organism evidence="2 3">
    <name type="scientific">Phanerochaete carnosa (strain HHB-10118-sp)</name>
    <name type="common">White-rot fungus</name>
    <name type="synonym">Peniophora carnosa</name>
    <dbReference type="NCBI Taxonomy" id="650164"/>
    <lineage>
        <taxon>Eukaryota</taxon>
        <taxon>Fungi</taxon>
        <taxon>Dikarya</taxon>
        <taxon>Basidiomycota</taxon>
        <taxon>Agaricomycotina</taxon>
        <taxon>Agaricomycetes</taxon>
        <taxon>Polyporales</taxon>
        <taxon>Phanerochaetaceae</taxon>
        <taxon>Phanerochaete</taxon>
    </lineage>
</organism>
<dbReference type="PANTHER" id="PTHR38248:SF2">
    <property type="entry name" value="FUNK1 11"/>
    <property type="match status" value="1"/>
</dbReference>